<evidence type="ECO:0000313" key="2">
    <source>
        <dbReference type="EMBL" id="KAF7350046.1"/>
    </source>
</evidence>
<dbReference type="Proteomes" id="UP000620124">
    <property type="component" value="Unassembled WGS sequence"/>
</dbReference>
<accession>A0A8H6Y129</accession>
<organism evidence="2 3">
    <name type="scientific">Mycena venus</name>
    <dbReference type="NCBI Taxonomy" id="2733690"/>
    <lineage>
        <taxon>Eukaryota</taxon>
        <taxon>Fungi</taxon>
        <taxon>Dikarya</taxon>
        <taxon>Basidiomycota</taxon>
        <taxon>Agaricomycotina</taxon>
        <taxon>Agaricomycetes</taxon>
        <taxon>Agaricomycetidae</taxon>
        <taxon>Agaricales</taxon>
        <taxon>Marasmiineae</taxon>
        <taxon>Mycenaceae</taxon>
        <taxon>Mycena</taxon>
    </lineage>
</organism>
<name>A0A8H6Y129_9AGAR</name>
<dbReference type="EMBL" id="JACAZI010000010">
    <property type="protein sequence ID" value="KAF7350046.1"/>
    <property type="molecule type" value="Genomic_DNA"/>
</dbReference>
<keyword evidence="3" id="KW-1185">Reference proteome</keyword>
<dbReference type="AlphaFoldDB" id="A0A8H6Y129"/>
<proteinExistence type="predicted"/>
<evidence type="ECO:0000313" key="3">
    <source>
        <dbReference type="Proteomes" id="UP000620124"/>
    </source>
</evidence>
<comment type="caution">
    <text evidence="2">The sequence shown here is derived from an EMBL/GenBank/DDBJ whole genome shotgun (WGS) entry which is preliminary data.</text>
</comment>
<protein>
    <submittedName>
        <fullName evidence="2">Uncharacterized protein</fullName>
    </submittedName>
</protein>
<evidence type="ECO:0000256" key="1">
    <source>
        <dbReference type="SAM" id="MobiDB-lite"/>
    </source>
</evidence>
<feature type="region of interest" description="Disordered" evidence="1">
    <location>
        <begin position="119"/>
        <end position="155"/>
    </location>
</feature>
<gene>
    <name evidence="2" type="ORF">MVEN_01306300</name>
</gene>
<reference evidence="2" key="1">
    <citation type="submission" date="2020-05" db="EMBL/GenBank/DDBJ databases">
        <title>Mycena genomes resolve the evolution of fungal bioluminescence.</title>
        <authorList>
            <person name="Tsai I.J."/>
        </authorList>
    </citation>
    <scope>NUCLEOTIDE SEQUENCE</scope>
    <source>
        <strain evidence="2">CCC161011</strain>
    </source>
</reference>
<sequence length="250" mass="27885">MVDGSSNSIVSIVKELPIDEELSLSFDKWFQAWGRLLELILAHLPEEHPLWITHFESILHRPNRSQNWAPCLEYDSQIRRRALTSDIDPAIFHLDIWNDLESVHIAKRTIAAVRRELNSNSTGRAGHSTDADCDHSASGNRFQPYDNAKQSSNTSFRPSGKFRCFVCGSDDSTHKSRSCNADQTVSGKPVIISAQKPNGPRRDRNGNAYCFSFNGHSGCTRGADCHQGKHWCSLCGAKNGLHSAQNRVAL</sequence>
<dbReference type="OrthoDB" id="2973373at2759"/>